<dbReference type="InterPro" id="IPR035368">
    <property type="entry name" value="Nrap_D3"/>
</dbReference>
<dbReference type="GO" id="GO:0006364">
    <property type="term" value="P:rRNA processing"/>
    <property type="evidence" value="ECO:0007669"/>
    <property type="project" value="UniProtKB-KW"/>
</dbReference>
<comment type="subcellular location">
    <subcellularLocation>
        <location evidence="1 5">Nucleus</location>
        <location evidence="1 5">Nucleolus</location>
    </subcellularLocation>
</comment>
<evidence type="ECO:0000259" key="9">
    <source>
        <dbReference type="Pfam" id="PF17405"/>
    </source>
</evidence>
<evidence type="ECO:0000256" key="2">
    <source>
        <dbReference type="ARBA" id="ARBA00006674"/>
    </source>
</evidence>
<dbReference type="Gene3D" id="3.30.70.3030">
    <property type="match status" value="1"/>
</dbReference>
<name>A0A0A2VWV8_BEABA</name>
<evidence type="ECO:0000313" key="13">
    <source>
        <dbReference type="Proteomes" id="UP000030106"/>
    </source>
</evidence>
<accession>A0A0A2VWV8</accession>
<dbReference type="GO" id="GO:0032545">
    <property type="term" value="C:CURI complex"/>
    <property type="evidence" value="ECO:0007669"/>
    <property type="project" value="TreeGrafter"/>
</dbReference>
<dbReference type="InterPro" id="IPR035082">
    <property type="entry name" value="Nrap_D1"/>
</dbReference>
<evidence type="ECO:0000256" key="5">
    <source>
        <dbReference type="RuleBase" id="RU364032"/>
    </source>
</evidence>
<dbReference type="GO" id="GO:0003723">
    <property type="term" value="F:RNA binding"/>
    <property type="evidence" value="ECO:0007669"/>
    <property type="project" value="UniProtKB-KW"/>
</dbReference>
<feature type="domain" description="Nrap protein" evidence="9">
    <location>
        <begin position="603"/>
        <end position="791"/>
    </location>
</feature>
<dbReference type="Pfam" id="PF17404">
    <property type="entry name" value="Nrap_D3"/>
    <property type="match status" value="1"/>
</dbReference>
<evidence type="ECO:0000313" key="12">
    <source>
        <dbReference type="EMBL" id="KGQ10630.1"/>
    </source>
</evidence>
<dbReference type="GO" id="GO:0034456">
    <property type="term" value="C:UTP-C complex"/>
    <property type="evidence" value="ECO:0007669"/>
    <property type="project" value="TreeGrafter"/>
</dbReference>
<evidence type="ECO:0000256" key="1">
    <source>
        <dbReference type="ARBA" id="ARBA00004604"/>
    </source>
</evidence>
<dbReference type="GO" id="GO:0006409">
    <property type="term" value="P:tRNA export from nucleus"/>
    <property type="evidence" value="ECO:0007669"/>
    <property type="project" value="TreeGrafter"/>
</dbReference>
<comment type="similarity">
    <text evidence="2 5">Belongs to the NRAP family.</text>
</comment>
<sequence length="1102" mass="123556">METVSKRRKLDHQGQGIRHKGLIDFESRDAARLSTASTFVLKTDALLKDTKLDYAGAFKGLDSQLHKIKGIIDSIEPQDAQPIHDASIKFEKKHRITIPYPEPKPTKDSNYKIAFSPPAQCNVVGSFVGKTLTKSQERLGIDMVVQMPKKLFQDKDYLDMRYFYRRAYYIAYIAAKIKADLDDKIDIHYELLHENPLLPILVLRLPRQEAGKSSKKSAKHDAHIRLIPCSSEDLFPWSKLTPNATNIRIDTIDASKSSPTGTPFYNSTLNAERTFIQYLRVITNAKSECTAFGDACVLGRIWLQQRGFGSSISRGGFGHFEWAAMIALLLKTGGRNGAAALSTSLSATELFKAAIQFLSTTDFTKKAFAFKTAAESIKETGPVMFDPIRQLNILFKMTPGSANYLQMCAKSTTELLTDEASEKFDSTFITKVDVPLQVFDAVLEIKNPNLAKYAASPDRLSEITSFGLDAHRVLHKAFGNRAQLVHVQLPPRKQWNLASTCPPAPATVSVGVIFELTHMSRQMEHGPSAEEQKDAARFRQFWGDKAELRRFKDGSILECVEWTSKLPLDICQEIAQYALSRHLKLAQSDVCVVGESLATVIDISNLDKAAFDAARRSFQTLEHDIRSLDDLPLQIRQLSAVSALARYASVEAPLVGFHKDTVELIDVNLYFEQSSKWPENLTAIQEAKIEFLLDIDRRLTSAHNNIKTYLGRENKDIGISNLAFLDILYDSGAAFRLRIHCDLEETLLERQVQNKILDHHVREEAEQVGLRFHWLFDILPLHTQTIATYCTRLPALSPTIRLAKAWFVAHKLTSHVRPELIELFALHVFLQPYPWAAPSSVTTGFLRMLAFLSRWDWREQPLVLDTAEELAANERGEIQRTLETWRQRDPGMSHVVLVVATSYDRSGLAYTQDGPSKLVAARMTRLAKAACKLVRDAGSPPRLDARLLFEPALHDFDVLIHLSSKALRTIARDTGSDAGAPRVSQFRNLDGATGRAPLPVRARPAAVLVEELRRVYEDTLVFFPGADDDDATIAALWNPRLQRSKFRAGLPYNFCAVPSKNDGDESDEDDVVELNRKAVLLEIARIGGALIKTIEVVAKDQE</sequence>
<dbReference type="PANTHER" id="PTHR17972:SF0">
    <property type="entry name" value="NUCLEOLAR PROTEIN 6"/>
    <property type="match status" value="1"/>
</dbReference>
<evidence type="ECO:0000259" key="8">
    <source>
        <dbReference type="Pfam" id="PF17404"/>
    </source>
</evidence>
<comment type="caution">
    <text evidence="12">The sequence shown here is derived from an EMBL/GenBank/DDBJ whole genome shotgun (WGS) entry which is preliminary data.</text>
</comment>
<feature type="domain" description="Nrap protein" evidence="7">
    <location>
        <begin position="291"/>
        <end position="431"/>
    </location>
</feature>
<evidence type="ECO:0000259" key="7">
    <source>
        <dbReference type="Pfam" id="PF17403"/>
    </source>
</evidence>
<organism evidence="12 13">
    <name type="scientific">Beauveria bassiana D1-5</name>
    <dbReference type="NCBI Taxonomy" id="1245745"/>
    <lineage>
        <taxon>Eukaryota</taxon>
        <taxon>Fungi</taxon>
        <taxon>Dikarya</taxon>
        <taxon>Ascomycota</taxon>
        <taxon>Pezizomycotina</taxon>
        <taxon>Sordariomycetes</taxon>
        <taxon>Hypocreomycetidae</taxon>
        <taxon>Hypocreales</taxon>
        <taxon>Cordycipitaceae</taxon>
        <taxon>Beauveria</taxon>
    </lineage>
</organism>
<evidence type="ECO:0000259" key="6">
    <source>
        <dbReference type="Pfam" id="PF03813"/>
    </source>
</evidence>
<dbReference type="Gene3D" id="1.10.1410.10">
    <property type="match status" value="1"/>
</dbReference>
<feature type="domain" description="Nrap protein" evidence="11">
    <location>
        <begin position="953"/>
        <end position="1094"/>
    </location>
</feature>
<dbReference type="Proteomes" id="UP000030106">
    <property type="component" value="Unassembled WGS sequence"/>
</dbReference>
<keyword evidence="5" id="KW-0690">Ribosome biogenesis</keyword>
<dbReference type="Pfam" id="PF17403">
    <property type="entry name" value="Nrap_D2"/>
    <property type="match status" value="1"/>
</dbReference>
<feature type="domain" description="Nrap protein" evidence="10">
    <location>
        <begin position="794"/>
        <end position="951"/>
    </location>
</feature>
<dbReference type="GO" id="GO:0032040">
    <property type="term" value="C:small-subunit processome"/>
    <property type="evidence" value="ECO:0007669"/>
    <property type="project" value="TreeGrafter"/>
</dbReference>
<dbReference type="InterPro" id="IPR005554">
    <property type="entry name" value="NOL6/Upt22"/>
</dbReference>
<evidence type="ECO:0000256" key="4">
    <source>
        <dbReference type="ARBA" id="ARBA00023242"/>
    </source>
</evidence>
<dbReference type="PANTHER" id="PTHR17972">
    <property type="entry name" value="NUCLEOLAR RNA-ASSOCIATED PROTEIN"/>
    <property type="match status" value="1"/>
</dbReference>
<keyword evidence="5" id="KW-0698">rRNA processing</keyword>
<dbReference type="Pfam" id="PF03813">
    <property type="entry name" value="Nrap"/>
    <property type="match status" value="1"/>
</dbReference>
<dbReference type="Pfam" id="PF17405">
    <property type="entry name" value="Nrap_D4"/>
    <property type="match status" value="1"/>
</dbReference>
<dbReference type="AlphaFoldDB" id="A0A0A2VWV8"/>
<feature type="domain" description="Nrap protein" evidence="8">
    <location>
        <begin position="436"/>
        <end position="584"/>
    </location>
</feature>
<dbReference type="InterPro" id="IPR035369">
    <property type="entry name" value="Nrap_D4"/>
</dbReference>
<dbReference type="InterPro" id="IPR035371">
    <property type="entry name" value="Nrap_D6"/>
</dbReference>
<evidence type="ECO:0000259" key="11">
    <source>
        <dbReference type="Pfam" id="PF17407"/>
    </source>
</evidence>
<dbReference type="InterPro" id="IPR035370">
    <property type="entry name" value="Nrap_D5"/>
</dbReference>
<dbReference type="EMBL" id="ANFO01000295">
    <property type="protein sequence ID" value="KGQ10630.1"/>
    <property type="molecule type" value="Genomic_DNA"/>
</dbReference>
<proteinExistence type="inferred from homology"/>
<feature type="domain" description="Nrap protein" evidence="6">
    <location>
        <begin position="141"/>
        <end position="287"/>
    </location>
</feature>
<dbReference type="Pfam" id="PF17407">
    <property type="entry name" value="Nrap_D6"/>
    <property type="match status" value="1"/>
</dbReference>
<dbReference type="InterPro" id="IPR035367">
    <property type="entry name" value="Nrap_D2"/>
</dbReference>
<reference evidence="12 13" key="1">
    <citation type="submission" date="2012-10" db="EMBL/GenBank/DDBJ databases">
        <title>Genome sequencing and analysis of entomopathogenic fungi Beauveria bassiana D1-5.</title>
        <authorList>
            <person name="Li Q."/>
            <person name="Wang L."/>
            <person name="Zhang Z."/>
            <person name="Wang Q."/>
            <person name="Ren J."/>
            <person name="Wang M."/>
            <person name="Xu W."/>
            <person name="Wang J."/>
            <person name="Lu Y."/>
            <person name="Du Q."/>
            <person name="Sun Z."/>
        </authorList>
    </citation>
    <scope>NUCLEOTIDE SEQUENCE [LARGE SCALE GENOMIC DNA]</scope>
    <source>
        <strain evidence="12 13">D1-5</strain>
    </source>
</reference>
<keyword evidence="5" id="KW-0687">Ribonucleoprotein</keyword>
<dbReference type="OrthoDB" id="10251401at2759"/>
<protein>
    <recommendedName>
        <fullName evidence="5">U3 small nucleolar RNA-associated protein 22</fullName>
    </recommendedName>
</protein>
<evidence type="ECO:0000256" key="3">
    <source>
        <dbReference type="ARBA" id="ARBA00022884"/>
    </source>
</evidence>
<dbReference type="STRING" id="1245745.A0A0A2VWV8"/>
<keyword evidence="4 5" id="KW-0539">Nucleus</keyword>
<dbReference type="HOGENOM" id="CLU_003502_1_0_1"/>
<dbReference type="eggNOG" id="KOG2054">
    <property type="taxonomic scope" value="Eukaryota"/>
</dbReference>
<gene>
    <name evidence="12" type="ORF">BBAD15_g4025</name>
</gene>
<dbReference type="Pfam" id="PF17406">
    <property type="entry name" value="Nrap_D5"/>
    <property type="match status" value="1"/>
</dbReference>
<keyword evidence="3 5" id="KW-0694">RNA-binding</keyword>
<evidence type="ECO:0000259" key="10">
    <source>
        <dbReference type="Pfam" id="PF17406"/>
    </source>
</evidence>